<sequence length="231" mass="25894">MAARTPSKQVRPAPYPTPSSTPYSLRSHEAKPPAIERKHHTPQTSPDSKKGLRQGKGGGKNVQDEKLEQLKKELTKCRQENKRKDKQLEAVLLKCGALEAKTVKMGEEVELLRELRPTAIRAMEITGFYASNLEDHCRLVRRQKSVLTCIKCKKILNQPQVYVLNLLPFSLPDDVILAGSTAAIFSAVIVRRRGDPTFEKEKCPGKPAGPFDVHGKDAKKTWLWDQFTTGL</sequence>
<reference evidence="2 3" key="1">
    <citation type="submission" date="2024-05" db="EMBL/GenBank/DDBJ databases">
        <title>A draft genome resource for the thread blight pathogen Marasmius tenuissimus strain MS-2.</title>
        <authorList>
            <person name="Yulfo-Soto G.E."/>
            <person name="Baruah I.K."/>
            <person name="Amoako-Attah I."/>
            <person name="Bukari Y."/>
            <person name="Meinhardt L.W."/>
            <person name="Bailey B.A."/>
            <person name="Cohen S.P."/>
        </authorList>
    </citation>
    <scope>NUCLEOTIDE SEQUENCE [LARGE SCALE GENOMIC DNA]</scope>
    <source>
        <strain evidence="2 3">MS-2</strain>
    </source>
</reference>
<comment type="caution">
    <text evidence="2">The sequence shown here is derived from an EMBL/GenBank/DDBJ whole genome shotgun (WGS) entry which is preliminary data.</text>
</comment>
<evidence type="ECO:0000256" key="1">
    <source>
        <dbReference type="SAM" id="MobiDB-lite"/>
    </source>
</evidence>
<organism evidence="2 3">
    <name type="scientific">Marasmius tenuissimus</name>
    <dbReference type="NCBI Taxonomy" id="585030"/>
    <lineage>
        <taxon>Eukaryota</taxon>
        <taxon>Fungi</taxon>
        <taxon>Dikarya</taxon>
        <taxon>Basidiomycota</taxon>
        <taxon>Agaricomycotina</taxon>
        <taxon>Agaricomycetes</taxon>
        <taxon>Agaricomycetidae</taxon>
        <taxon>Agaricales</taxon>
        <taxon>Marasmiineae</taxon>
        <taxon>Marasmiaceae</taxon>
        <taxon>Marasmius</taxon>
    </lineage>
</organism>
<name>A0ABR2ZLI5_9AGAR</name>
<accession>A0ABR2ZLI5</accession>
<gene>
    <name evidence="2" type="ORF">AAF712_010900</name>
</gene>
<feature type="region of interest" description="Disordered" evidence="1">
    <location>
        <begin position="1"/>
        <end position="67"/>
    </location>
</feature>
<evidence type="ECO:0000313" key="3">
    <source>
        <dbReference type="Proteomes" id="UP001437256"/>
    </source>
</evidence>
<proteinExistence type="predicted"/>
<dbReference type="Proteomes" id="UP001437256">
    <property type="component" value="Unassembled WGS sequence"/>
</dbReference>
<feature type="compositionally biased region" description="Basic and acidic residues" evidence="1">
    <location>
        <begin position="26"/>
        <end position="36"/>
    </location>
</feature>
<dbReference type="EMBL" id="JBBXMP010000111">
    <property type="protein sequence ID" value="KAL0062218.1"/>
    <property type="molecule type" value="Genomic_DNA"/>
</dbReference>
<evidence type="ECO:0000313" key="2">
    <source>
        <dbReference type="EMBL" id="KAL0062218.1"/>
    </source>
</evidence>
<keyword evidence="3" id="KW-1185">Reference proteome</keyword>
<protein>
    <submittedName>
        <fullName evidence="2">Uncharacterized protein</fullName>
    </submittedName>
</protein>